<dbReference type="AlphaFoldDB" id="A0A2C5Z7U9"/>
<dbReference type="GO" id="GO:0031417">
    <property type="term" value="C:NatC complex"/>
    <property type="evidence" value="ECO:0007669"/>
    <property type="project" value="InterPro"/>
</dbReference>
<dbReference type="Proteomes" id="UP000224854">
    <property type="component" value="Unassembled WGS sequence"/>
</dbReference>
<dbReference type="Pfam" id="PF04112">
    <property type="entry name" value="Mak10"/>
    <property type="match status" value="1"/>
</dbReference>
<keyword evidence="8" id="KW-1185">Reference proteome</keyword>
<name>A0A2C5Z7U9_9HYPO</name>
<feature type="region of interest" description="Disordered" evidence="4">
    <location>
        <begin position="1"/>
        <end position="40"/>
    </location>
</feature>
<dbReference type="InterPro" id="IPR057983">
    <property type="entry name" value="NAA35-like_N"/>
</dbReference>
<evidence type="ECO:0000259" key="6">
    <source>
        <dbReference type="Pfam" id="PF25789"/>
    </source>
</evidence>
<dbReference type="InterPro" id="IPR007244">
    <property type="entry name" value="Naa35_N"/>
</dbReference>
<evidence type="ECO:0000256" key="4">
    <source>
        <dbReference type="SAM" id="MobiDB-lite"/>
    </source>
</evidence>
<comment type="similarity">
    <text evidence="2">Belongs to the MAK10 family.</text>
</comment>
<protein>
    <submittedName>
        <fullName evidence="7">Uncharacterized protein</fullName>
    </submittedName>
</protein>
<dbReference type="PANTHER" id="PTHR21373:SF0">
    <property type="entry name" value="N-ALPHA-ACETYLTRANSFERASE 35, NATC AUXILIARY SUBUNIT"/>
    <property type="match status" value="1"/>
</dbReference>
<reference evidence="7 8" key="1">
    <citation type="submission" date="2017-06" db="EMBL/GenBank/DDBJ databases">
        <title>Ant-infecting Ophiocordyceps genomes reveal a high diversity of potential behavioral manipulation genes and a possible major role for enterotoxins.</title>
        <authorList>
            <person name="De Bekker C."/>
            <person name="Evans H.C."/>
            <person name="Brachmann A."/>
            <person name="Hughes D.P."/>
        </authorList>
    </citation>
    <scope>NUCLEOTIDE SEQUENCE [LARGE SCALE GENOMIC DNA]</scope>
    <source>
        <strain evidence="7 8">1348a</strain>
    </source>
</reference>
<comment type="subcellular location">
    <subcellularLocation>
        <location evidence="1">Cytoplasm</location>
    </subcellularLocation>
</comment>
<evidence type="ECO:0000256" key="2">
    <source>
        <dbReference type="ARBA" id="ARBA00006289"/>
    </source>
</evidence>
<proteinExistence type="inferred from homology"/>
<dbReference type="Pfam" id="PF25789">
    <property type="entry name" value="TPR_NAA35"/>
    <property type="match status" value="1"/>
</dbReference>
<evidence type="ECO:0000313" key="8">
    <source>
        <dbReference type="Proteomes" id="UP000224854"/>
    </source>
</evidence>
<evidence type="ECO:0000259" key="5">
    <source>
        <dbReference type="Pfam" id="PF04112"/>
    </source>
</evidence>
<gene>
    <name evidence="7" type="ORF">CDD82_4234</name>
</gene>
<evidence type="ECO:0000256" key="3">
    <source>
        <dbReference type="ARBA" id="ARBA00022490"/>
    </source>
</evidence>
<dbReference type="EMBL" id="NJEU01000348">
    <property type="protein sequence ID" value="PHH75860.1"/>
    <property type="molecule type" value="Genomic_DNA"/>
</dbReference>
<evidence type="ECO:0000313" key="7">
    <source>
        <dbReference type="EMBL" id="PHH75860.1"/>
    </source>
</evidence>
<feature type="domain" description="NAA35-like N-terminal" evidence="5">
    <location>
        <begin position="61"/>
        <end position="222"/>
    </location>
</feature>
<dbReference type="PANTHER" id="PTHR21373">
    <property type="entry name" value="GLUCOSE REPRESSIBLE PROTEIN MAK10"/>
    <property type="match status" value="1"/>
</dbReference>
<feature type="compositionally biased region" description="Basic and acidic residues" evidence="4">
    <location>
        <begin position="8"/>
        <end position="17"/>
    </location>
</feature>
<organism evidence="7 8">
    <name type="scientific">Ophiocordyceps australis</name>
    <dbReference type="NCBI Taxonomy" id="1399860"/>
    <lineage>
        <taxon>Eukaryota</taxon>
        <taxon>Fungi</taxon>
        <taxon>Dikarya</taxon>
        <taxon>Ascomycota</taxon>
        <taxon>Pezizomycotina</taxon>
        <taxon>Sordariomycetes</taxon>
        <taxon>Hypocreomycetidae</taxon>
        <taxon>Hypocreales</taxon>
        <taxon>Ophiocordycipitaceae</taxon>
        <taxon>Ophiocordyceps</taxon>
    </lineage>
</organism>
<evidence type="ECO:0000256" key="1">
    <source>
        <dbReference type="ARBA" id="ARBA00004496"/>
    </source>
</evidence>
<sequence length="764" mass="85271">MAGNGADASREMARHSTEQGQGYNLASEPPPPPPPAISSQGIVAQDITDRFATAVKTALSPGELVKDGFFSLFEAVAALQIMEPKMDSGMIKPGEEFDELYDVSKPLAPAEVLGIVDELICHEMSWHLGYPLSQTLLTSVYIEALSASDPKSVQEAKFVKGVDGGANEQPMLQVLRAYCLGLLKACDLVNTAIKSEHYYEEEDFVTVTYNRSLLAEIPANDISTVLEQALHLLSSQRDTYGAELTDALTSRLELRLVLLAAFQCSAHIRDAAKAREPWTEAIAMLPKIESSHCLGKPVDEAFSEKLQRKLASTIPPRPILKLEFSTAFGHLTHMVEDGSDTINVLEYTNSQCLMTYFSTFQAKKPQALVYIRAQLQTFLFNAMDIIDGMSIRELIDDNLSIVSLPASPLLDRNNDQIEAVNDVRHVMAQYMEVFRGRAVQPFLEVLRTACQNRCRVRRTLCHMIREWESLEIEAGDFDGVLAHRMRAQSFMSRATMRGEQMSSERPSLASWCQFYKLRQMELIVHLGFELEIVQPDEFAGMYWYLDHLSGLRLQRLEKHNAMIMGQVEVRRSQSNLHPQAQRQLQQAINYTRLSLHNAGATHTFSTALSCLYTALERLGLVKAPAQPYNDEEPRYALRMKPFANVISPPVPSFHEFKVKVLQPERSTDELLSHAEKATAGAKKSLEILSKLSAEESFSVGCHDRWLAAIKRTLKSSIAAGLAITSLRSALESASGGQVKVKAEVPRVADAYHEWWMVPKIVALE</sequence>
<feature type="domain" description="NAA35-like TPR repeats" evidence="6">
    <location>
        <begin position="342"/>
        <end position="733"/>
    </location>
</feature>
<comment type="caution">
    <text evidence="7">The sequence shown here is derived from an EMBL/GenBank/DDBJ whole genome shotgun (WGS) entry which is preliminary data.</text>
</comment>
<accession>A0A2C5Z7U9</accession>
<keyword evidence="3" id="KW-0963">Cytoplasm</keyword>
<dbReference type="InterPro" id="IPR057982">
    <property type="entry name" value="TPR_NAA35"/>
</dbReference>
<dbReference type="OrthoDB" id="269405at2759"/>